<evidence type="ECO:0000313" key="5">
    <source>
        <dbReference type="EMBL" id="CAF2120279.1"/>
    </source>
</evidence>
<dbReference type="Proteomes" id="UP000663866">
    <property type="component" value="Unassembled WGS sequence"/>
</dbReference>
<dbReference type="Proteomes" id="UP000663887">
    <property type="component" value="Unassembled WGS sequence"/>
</dbReference>
<evidence type="ECO:0000313" key="2">
    <source>
        <dbReference type="EMBL" id="CAF1210159.1"/>
    </source>
</evidence>
<dbReference type="Proteomes" id="UP000663834">
    <property type="component" value="Unassembled WGS sequence"/>
</dbReference>
<evidence type="ECO:0000313" key="9">
    <source>
        <dbReference type="Proteomes" id="UP000663866"/>
    </source>
</evidence>
<feature type="region of interest" description="Disordered" evidence="1">
    <location>
        <begin position="196"/>
        <end position="239"/>
    </location>
</feature>
<dbReference type="EMBL" id="CAJNOW010000023">
    <property type="protein sequence ID" value="CAF1210159.1"/>
    <property type="molecule type" value="Genomic_DNA"/>
</dbReference>
<protein>
    <submittedName>
        <fullName evidence="5">Uncharacterized protein</fullName>
    </submittedName>
</protein>
<feature type="region of interest" description="Disordered" evidence="1">
    <location>
        <begin position="1"/>
        <end position="22"/>
    </location>
</feature>
<dbReference type="OrthoDB" id="10046651at2759"/>
<comment type="caution">
    <text evidence="5">The sequence shown here is derived from an EMBL/GenBank/DDBJ whole genome shotgun (WGS) entry which is preliminary data.</text>
</comment>
<feature type="compositionally biased region" description="Low complexity" evidence="1">
    <location>
        <begin position="13"/>
        <end position="22"/>
    </location>
</feature>
<dbReference type="Proteomes" id="UP000663856">
    <property type="component" value="Unassembled WGS sequence"/>
</dbReference>
<reference evidence="5" key="1">
    <citation type="submission" date="2021-02" db="EMBL/GenBank/DDBJ databases">
        <authorList>
            <person name="Nowell W R."/>
        </authorList>
    </citation>
    <scope>NUCLEOTIDE SEQUENCE</scope>
</reference>
<evidence type="ECO:0000256" key="1">
    <source>
        <dbReference type="SAM" id="MobiDB-lite"/>
    </source>
</evidence>
<dbReference type="EMBL" id="CAJOBF010000210">
    <property type="protein sequence ID" value="CAF3773811.1"/>
    <property type="molecule type" value="Genomic_DNA"/>
</dbReference>
<evidence type="ECO:0000313" key="6">
    <source>
        <dbReference type="EMBL" id="CAF2130712.1"/>
    </source>
</evidence>
<evidence type="ECO:0000313" key="8">
    <source>
        <dbReference type="EMBL" id="CAF3780763.1"/>
    </source>
</evidence>
<evidence type="ECO:0000313" key="3">
    <source>
        <dbReference type="EMBL" id="CAF1357398.1"/>
    </source>
</evidence>
<dbReference type="Proteomes" id="UP000663842">
    <property type="component" value="Unassembled WGS sequence"/>
</dbReference>
<dbReference type="Proteomes" id="UP000663824">
    <property type="component" value="Unassembled WGS sequence"/>
</dbReference>
<evidence type="ECO:0000313" key="10">
    <source>
        <dbReference type="Proteomes" id="UP000663887"/>
    </source>
</evidence>
<dbReference type="Proteomes" id="UP000663855">
    <property type="component" value="Unassembled WGS sequence"/>
</dbReference>
<sequence>MAISTRQYGRRGASNAAMTTASSTNASGVLLPSSAGATSIPPRRYVLDVPTGRTVRTNHMTTTTSLTNVNNENGERLSRSGSREYYYRDGGNESSTATVTRYLEDASYKQLVDSSTNYRSTLAEDQEVQALTAQATPDVKNYPINVDSNPDLIVKPNTQRLTYTQDIAVRYLKPGTPPPPGPIIIREIRAPPPPAAPPMILRQRPPPPRTPSPVIIREKPPQRPKSVPTTVIKKVIPPPPPPPRKLIIERLPNLPPKPRPVIIERWLPYQKQKRQVIHEKAKPLEPMSRIKNTIIEWRPPEVEVVKRLKKLGVQDTDPQRYSNHHGDKLYTTEFVQQKLTELGLQEEIALMQQQQASAVNEEITLEKADEYNVQQILNGYGTSASSRQTYTTNTSGTAMRLARSSSHSRVVDEYGQQQVLYDRSPNNSATVVYDGNNYNFDQNSSNVPILTEDMLLRSHASNNGKFPTHLLTKLGSQIYDMPSDQVDLSNNTRQTTARYYTVNQGETGYESAGETASGYTEEKYVQIKASELKDVLANYDVYSSSGQKLEGEQLNF</sequence>
<evidence type="ECO:0000313" key="7">
    <source>
        <dbReference type="EMBL" id="CAF3773811.1"/>
    </source>
</evidence>
<keyword evidence="9" id="KW-1185">Reference proteome</keyword>
<dbReference type="EMBL" id="CAJNOV010009279">
    <property type="protein sequence ID" value="CAF1357398.1"/>
    <property type="molecule type" value="Genomic_DNA"/>
</dbReference>
<evidence type="ECO:0000313" key="4">
    <source>
        <dbReference type="EMBL" id="CAF1919561.1"/>
    </source>
</evidence>
<dbReference type="AlphaFoldDB" id="A0A816UYE7"/>
<dbReference type="EMBL" id="CAJNRG010010205">
    <property type="protein sequence ID" value="CAF2120279.1"/>
    <property type="molecule type" value="Genomic_DNA"/>
</dbReference>
<proteinExistence type="predicted"/>
<dbReference type="EMBL" id="CAJNRE010000110">
    <property type="protein sequence ID" value="CAF1919561.1"/>
    <property type="molecule type" value="Genomic_DNA"/>
</dbReference>
<dbReference type="EMBL" id="CAJNRF010011370">
    <property type="protein sequence ID" value="CAF2130712.1"/>
    <property type="molecule type" value="Genomic_DNA"/>
</dbReference>
<name>A0A816UYE7_9BILA</name>
<accession>A0A816UYE7</accession>
<dbReference type="EMBL" id="CAJOBG010000226">
    <property type="protein sequence ID" value="CAF3780763.1"/>
    <property type="molecule type" value="Genomic_DNA"/>
</dbReference>
<organism evidence="5 10">
    <name type="scientific">Rotaria magnacalcarata</name>
    <dbReference type="NCBI Taxonomy" id="392030"/>
    <lineage>
        <taxon>Eukaryota</taxon>
        <taxon>Metazoa</taxon>
        <taxon>Spiralia</taxon>
        <taxon>Gnathifera</taxon>
        <taxon>Rotifera</taxon>
        <taxon>Eurotatoria</taxon>
        <taxon>Bdelloidea</taxon>
        <taxon>Philodinida</taxon>
        <taxon>Philodinidae</taxon>
        <taxon>Rotaria</taxon>
    </lineage>
</organism>
<gene>
    <name evidence="3" type="ORF">CJN711_LOCUS19750</name>
    <name evidence="2" type="ORF">KQP761_LOCUS292</name>
    <name evidence="4" type="ORF">MBJ925_LOCUS1738</name>
    <name evidence="8" type="ORF">OVN521_LOCUS2770</name>
    <name evidence="7" type="ORF">UXM345_LOCUS3284</name>
    <name evidence="6" type="ORF">WKI299_LOCUS26210</name>
    <name evidence="5" type="ORF">XDN619_LOCUS22570</name>
</gene>